<sequence>MAEANISIQGVKEVTDSLNKLARDLQSNIELNKELSTTLSQKASAMAPKLTGALASSVVGNPSAEKAQILAGSAAVPYAGVQEYGWPERNIRPQPYLNPAVKDNMGYIIEKYNDSIQKAIKQYDLN</sequence>
<proteinExistence type="predicted"/>
<protein>
    <submittedName>
        <fullName evidence="1">Uncharacterized protein</fullName>
    </submittedName>
</protein>
<organism evidence="1">
    <name type="scientific">uncultured Caudovirales phage</name>
    <dbReference type="NCBI Taxonomy" id="2100421"/>
    <lineage>
        <taxon>Viruses</taxon>
        <taxon>Duplodnaviria</taxon>
        <taxon>Heunggongvirae</taxon>
        <taxon>Uroviricota</taxon>
        <taxon>Caudoviricetes</taxon>
        <taxon>Peduoviridae</taxon>
        <taxon>Maltschvirus</taxon>
        <taxon>Maltschvirus maltsch</taxon>
    </lineage>
</organism>
<evidence type="ECO:0000313" key="1">
    <source>
        <dbReference type="EMBL" id="CAB4149403.1"/>
    </source>
</evidence>
<gene>
    <name evidence="1" type="ORF">UFOVP542_4</name>
</gene>
<name>A0A6J5MWM6_9CAUD</name>
<dbReference type="EMBL" id="LR796517">
    <property type="protein sequence ID" value="CAB4149403.1"/>
    <property type="molecule type" value="Genomic_DNA"/>
</dbReference>
<accession>A0A6J5MWM6</accession>
<reference evidence="1" key="1">
    <citation type="submission" date="2020-04" db="EMBL/GenBank/DDBJ databases">
        <authorList>
            <person name="Chiriac C."/>
            <person name="Salcher M."/>
            <person name="Ghai R."/>
            <person name="Kavagutti S V."/>
        </authorList>
    </citation>
    <scope>NUCLEOTIDE SEQUENCE</scope>
</reference>